<accession>A0A066RS90</accession>
<dbReference type="Pfam" id="PF04657">
    <property type="entry name" value="DMT_YdcZ"/>
    <property type="match status" value="1"/>
</dbReference>
<dbReference type="OrthoDB" id="9097160at2"/>
<gene>
    <name evidence="2" type="ORF">EA58_01510</name>
</gene>
<feature type="transmembrane region" description="Helical" evidence="1">
    <location>
        <begin position="36"/>
        <end position="56"/>
    </location>
</feature>
<comment type="caution">
    <text evidence="2">The sequence shown here is derived from an EMBL/GenBank/DDBJ whole genome shotgun (WGS) entry which is preliminary data.</text>
</comment>
<dbReference type="PANTHER" id="PTHR34821">
    <property type="entry name" value="INNER MEMBRANE PROTEIN YDCZ"/>
    <property type="match status" value="1"/>
</dbReference>
<dbReference type="SUPFAM" id="SSF103481">
    <property type="entry name" value="Multidrug resistance efflux transporter EmrE"/>
    <property type="match status" value="1"/>
</dbReference>
<dbReference type="EMBL" id="JMIB01000003">
    <property type="protein sequence ID" value="KDM93315.1"/>
    <property type="molecule type" value="Genomic_DNA"/>
</dbReference>
<feature type="transmembrane region" description="Helical" evidence="1">
    <location>
        <begin position="68"/>
        <end position="88"/>
    </location>
</feature>
<keyword evidence="1" id="KW-0472">Membrane</keyword>
<dbReference type="InterPro" id="IPR037185">
    <property type="entry name" value="EmrE-like"/>
</dbReference>
<dbReference type="RefSeq" id="WP_036748064.1">
    <property type="nucleotide sequence ID" value="NZ_JAGSGC010000011.1"/>
</dbReference>
<name>A0A066RS90_9GAMM</name>
<keyword evidence="3" id="KW-1185">Reference proteome</keyword>
<dbReference type="PANTHER" id="PTHR34821:SF2">
    <property type="entry name" value="INNER MEMBRANE PROTEIN YDCZ"/>
    <property type="match status" value="1"/>
</dbReference>
<evidence type="ECO:0000256" key="1">
    <source>
        <dbReference type="SAM" id="Phobius"/>
    </source>
</evidence>
<keyword evidence="1" id="KW-1133">Transmembrane helix</keyword>
<sequence length="142" mass="15133">MFTFLLIAMFNGIMIGTARTINGQLSVSLGSFSASLWNHVVGLLFLTLILVTSLGSDWQFSQLSQLPSWAYIGGVFGALFVAISSYIFPRLGAMNAAIFVIAGQMLSAVIIDCLSQGTAPGVYRVLGVCLVLSGIYLSSKKK</sequence>
<organism evidence="2 3">
    <name type="scientific">Photobacterium galatheae</name>
    <dbReference type="NCBI Taxonomy" id="1654360"/>
    <lineage>
        <taxon>Bacteria</taxon>
        <taxon>Pseudomonadati</taxon>
        <taxon>Pseudomonadota</taxon>
        <taxon>Gammaproteobacteria</taxon>
        <taxon>Vibrionales</taxon>
        <taxon>Vibrionaceae</taxon>
        <taxon>Photobacterium</taxon>
    </lineage>
</organism>
<dbReference type="Proteomes" id="UP000027192">
    <property type="component" value="Unassembled WGS sequence"/>
</dbReference>
<dbReference type="STRING" id="1654360.EA58_01510"/>
<reference evidence="2 3" key="1">
    <citation type="submission" date="2014-04" db="EMBL/GenBank/DDBJ databases">
        <title>Draft genome sequence of Photobacterium halotolerans S2753: a solonamide, ngercheumicin and holomycin producer.</title>
        <authorList>
            <person name="Machado H.R."/>
            <person name="Gram L."/>
        </authorList>
    </citation>
    <scope>NUCLEOTIDE SEQUENCE [LARGE SCALE GENOMIC DNA]</scope>
    <source>
        <strain evidence="2 3">S2753</strain>
    </source>
</reference>
<evidence type="ECO:0000313" key="2">
    <source>
        <dbReference type="EMBL" id="KDM93315.1"/>
    </source>
</evidence>
<protein>
    <submittedName>
        <fullName evidence="2">Membrane protein</fullName>
    </submittedName>
</protein>
<keyword evidence="1" id="KW-0812">Transmembrane</keyword>
<feature type="transmembrane region" description="Helical" evidence="1">
    <location>
        <begin position="121"/>
        <end position="139"/>
    </location>
</feature>
<dbReference type="InterPro" id="IPR006750">
    <property type="entry name" value="YdcZ"/>
</dbReference>
<dbReference type="GO" id="GO:0005886">
    <property type="term" value="C:plasma membrane"/>
    <property type="evidence" value="ECO:0007669"/>
    <property type="project" value="TreeGrafter"/>
</dbReference>
<feature type="transmembrane region" description="Helical" evidence="1">
    <location>
        <begin position="94"/>
        <end position="114"/>
    </location>
</feature>
<evidence type="ECO:0000313" key="3">
    <source>
        <dbReference type="Proteomes" id="UP000027192"/>
    </source>
</evidence>
<dbReference type="AlphaFoldDB" id="A0A066RS90"/>
<proteinExistence type="predicted"/>